<reference evidence="7 9" key="1">
    <citation type="submission" date="2015-12" db="EMBL/GenBank/DDBJ databases">
        <title>Intraspecies pangenome expansion in the marine bacterium Alteromonas.</title>
        <authorList>
            <person name="Lopez-Perez M."/>
            <person name="Rodriguez-Valera F."/>
        </authorList>
    </citation>
    <scope>NUCLEOTIDE SEQUENCE [LARGE SCALE GENOMIC DNA]</scope>
    <source>
        <strain evidence="7 9">LMG 21861</strain>
    </source>
</reference>
<dbReference type="GO" id="GO:0030244">
    <property type="term" value="P:cellulose biosynthetic process"/>
    <property type="evidence" value="ECO:0007669"/>
    <property type="project" value="UniProtKB-KW"/>
</dbReference>
<evidence type="ECO:0000256" key="6">
    <source>
        <dbReference type="RuleBase" id="RU365021"/>
    </source>
</evidence>
<dbReference type="EMBL" id="JAUOQI010000011">
    <property type="protein sequence ID" value="MDO6578687.1"/>
    <property type="molecule type" value="Genomic_DNA"/>
</dbReference>
<dbReference type="Proteomes" id="UP001170717">
    <property type="component" value="Unassembled WGS sequence"/>
</dbReference>
<gene>
    <name evidence="7" type="ORF">AVL57_18065</name>
    <name evidence="8" type="ORF">Q4527_14880</name>
</gene>
<comment type="similarity">
    <text evidence="6">Belongs to the AcsB/BcsB family.</text>
</comment>
<comment type="subunit">
    <text evidence="6">Tightly associated with the cellulose synthase catalytic subunit.</text>
</comment>
<comment type="function">
    <text evidence="6">Binds the cellulose synthase activator, bis-(3'-5') cyclic diguanylic acid (c-di-GMP).</text>
</comment>
<reference evidence="8" key="2">
    <citation type="submission" date="2023-07" db="EMBL/GenBank/DDBJ databases">
        <title>Genome content predicts the carbon catabolic preferences of heterotrophic bacteria.</title>
        <authorList>
            <person name="Gralka M."/>
        </authorList>
    </citation>
    <scope>NUCLEOTIDE SEQUENCE</scope>
    <source>
        <strain evidence="8">F2M12</strain>
    </source>
</reference>
<evidence type="ECO:0000256" key="4">
    <source>
        <dbReference type="ARBA" id="ARBA00022989"/>
    </source>
</evidence>
<comment type="subcellular location">
    <subcellularLocation>
        <location evidence="6">Cell inner membrane</location>
    </subcellularLocation>
    <subcellularLocation>
        <location evidence="1">Cell membrane</location>
        <topology evidence="1">Single-pass membrane protein</topology>
    </subcellularLocation>
</comment>
<dbReference type="AlphaFoldDB" id="A0AAW7Z897"/>
<evidence type="ECO:0000256" key="1">
    <source>
        <dbReference type="ARBA" id="ARBA00004162"/>
    </source>
</evidence>
<evidence type="ECO:0000313" key="8">
    <source>
        <dbReference type="EMBL" id="MDO6578687.1"/>
    </source>
</evidence>
<accession>A0AAW7Z897</accession>
<feature type="signal peptide" evidence="6">
    <location>
        <begin position="1"/>
        <end position="20"/>
    </location>
</feature>
<name>A0AAW7Z897_9ALTE</name>
<dbReference type="RefSeq" id="WP_057789349.1">
    <property type="nucleotide sequence ID" value="NZ_CP013926.1"/>
</dbReference>
<keyword evidence="6" id="KW-0135">Cellulose biosynthesis</keyword>
<protein>
    <recommendedName>
        <fullName evidence="6">Cyclic di-GMP-binding protein</fullName>
    </recommendedName>
    <alternativeName>
        <fullName evidence="6">Cellulose synthase regulatory subunit</fullName>
    </alternativeName>
</protein>
<keyword evidence="6" id="KW-0732">Signal</keyword>
<evidence type="ECO:0000313" key="7">
    <source>
        <dbReference type="EMBL" id="AMJ75696.1"/>
    </source>
</evidence>
<dbReference type="EMBL" id="CP013926">
    <property type="protein sequence ID" value="AMJ75696.1"/>
    <property type="molecule type" value="Genomic_DNA"/>
</dbReference>
<keyword evidence="4 6" id="KW-1133">Transmembrane helix</keyword>
<evidence type="ECO:0000313" key="10">
    <source>
        <dbReference type="Proteomes" id="UP001170717"/>
    </source>
</evidence>
<dbReference type="PANTHER" id="PTHR39083">
    <property type="entry name" value="CYCLIC DI-GMP-BINDING PROTEIN"/>
    <property type="match status" value="1"/>
</dbReference>
<dbReference type="Proteomes" id="UP000056750">
    <property type="component" value="Chromosome"/>
</dbReference>
<dbReference type="GO" id="GO:0006011">
    <property type="term" value="P:UDP-alpha-D-glucose metabolic process"/>
    <property type="evidence" value="ECO:0007669"/>
    <property type="project" value="InterPro"/>
</dbReference>
<feature type="transmembrane region" description="Helical" evidence="6">
    <location>
        <begin position="725"/>
        <end position="746"/>
    </location>
</feature>
<sequence length="757" mass="83794">MIKPYFLLMFSLFFSASIMAETQTFRLSDFYAGDSIARLEGKSSSVDIAIPLSAISDISKASLKLEIVSSQALIEKRSQMYVRFNNATIGQIAYVPNQPNIISTIDIPSQLWREGFNNLTLAVSQHYAMQCVNGNAPELWSEVNLYTSSLTVDADIDVDDFGIKDLSGFFSAGIGGQRSVQLLSAEDADSETVEKALPLIAQGLALRNQYQPLGVMHTHIPQGYVLPKVTQEEEGFWSENRIDAYEKTAWYLDEAKTREIHVLVGNKQALSPVLSDAVVNEINGPFLKVQRTEAFVAVDKTWVPAAYRLIVSGNNNDEVLDAAKALSVMDDVLNPGARTIVRSQTQMDATRLQQTAALQPGESYTFSDLGVSSDQFVDEGRFEKNVTMKLPADFFVPENASVEFLLDFGYGAGVGPGSSMNVNVNGELVHGLYLGDVNGESFRDYQLKIPARFFKGGTNNVSFIVTMRPPVSGLACNEVQGSHLLFQFNNSSSIQLPQAGHVAVQPDLGLFGDTGYPLARFNSAPKSQIFIPSNDYLNSALTLAGKLAQVAKIPLLNLSITKDASEGEGSLIVLGSPETLNSLEQDSFVTSIGNTKRWPYRAQNMLYNRVRDFSNDKSYRQMLTEGTTVQESDLGDNAVFVAQRHPSGTNSDTLFLLVAQTPEKLAARVDDLISLSLWGQMAGDFFVWNDNESPLLVMQVNDKYEVGEPDDVLLTLRLWLSNNPWYWLVTFMVLVFFVSLFIYLLLRRRNKRAQDSW</sequence>
<organism evidence="8 10">
    <name type="scientific">Alteromonas stellipolaris</name>
    <dbReference type="NCBI Taxonomy" id="233316"/>
    <lineage>
        <taxon>Bacteria</taxon>
        <taxon>Pseudomonadati</taxon>
        <taxon>Pseudomonadota</taxon>
        <taxon>Gammaproteobacteria</taxon>
        <taxon>Alteromonadales</taxon>
        <taxon>Alteromonadaceae</taxon>
        <taxon>Alteromonas/Salinimonas group</taxon>
        <taxon>Alteromonas</taxon>
    </lineage>
</organism>
<keyword evidence="3 6" id="KW-0812">Transmembrane</keyword>
<evidence type="ECO:0000256" key="2">
    <source>
        <dbReference type="ARBA" id="ARBA00022475"/>
    </source>
</evidence>
<proteinExistence type="inferred from homology"/>
<dbReference type="KEGG" id="asq:AVL57_18065"/>
<feature type="chain" id="PRO_5043112351" description="Cyclic di-GMP-binding protein" evidence="6">
    <location>
        <begin position="21"/>
        <end position="757"/>
    </location>
</feature>
<dbReference type="PANTHER" id="PTHR39083:SF1">
    <property type="entry name" value="CYCLIC DI-GMP-BINDING PROTEIN"/>
    <property type="match status" value="1"/>
</dbReference>
<dbReference type="GO" id="GO:0005886">
    <property type="term" value="C:plasma membrane"/>
    <property type="evidence" value="ECO:0007669"/>
    <property type="project" value="UniProtKB-SubCell"/>
</dbReference>
<dbReference type="InterPro" id="IPR018513">
    <property type="entry name" value="Cell_synthase_bac"/>
</dbReference>
<evidence type="ECO:0000313" key="9">
    <source>
        <dbReference type="Proteomes" id="UP000056750"/>
    </source>
</evidence>
<evidence type="ECO:0000256" key="3">
    <source>
        <dbReference type="ARBA" id="ARBA00022692"/>
    </source>
</evidence>
<comment type="pathway">
    <text evidence="6">Glycan metabolism; bacterial cellulose biosynthesis.</text>
</comment>
<keyword evidence="6" id="KW-0973">c-di-GMP</keyword>
<keyword evidence="9" id="KW-1185">Reference proteome</keyword>
<dbReference type="Gene3D" id="2.60.120.260">
    <property type="entry name" value="Galactose-binding domain-like"/>
    <property type="match status" value="2"/>
</dbReference>
<keyword evidence="2 6" id="KW-1003">Cell membrane</keyword>
<evidence type="ECO:0000256" key="5">
    <source>
        <dbReference type="ARBA" id="ARBA00023136"/>
    </source>
</evidence>
<dbReference type="Pfam" id="PF03170">
    <property type="entry name" value="BcsB"/>
    <property type="match status" value="1"/>
</dbReference>
<keyword evidence="6" id="KW-0997">Cell inner membrane</keyword>
<keyword evidence="5 6" id="KW-0472">Membrane</keyword>